<dbReference type="PANTHER" id="PTHR43235">
    <property type="entry name" value="GLUTAMINE AMIDOTRANSFERASE PB2B2.05-RELATED"/>
    <property type="match status" value="1"/>
</dbReference>
<dbReference type="PANTHER" id="PTHR43235:SF1">
    <property type="entry name" value="GLUTAMINE AMIDOTRANSFERASE PB2B2.05-RELATED"/>
    <property type="match status" value="1"/>
</dbReference>
<dbReference type="GO" id="GO:0005829">
    <property type="term" value="C:cytosol"/>
    <property type="evidence" value="ECO:0007669"/>
    <property type="project" value="TreeGrafter"/>
</dbReference>
<dbReference type="Gene3D" id="3.40.50.880">
    <property type="match status" value="1"/>
</dbReference>
<reference evidence="1 2" key="1">
    <citation type="submission" date="2017-05" db="EMBL/GenBank/DDBJ databases">
        <title>Whole genome sequence of Pseudomonas putida isolate 1312 commercialized as a biostimulant.</title>
        <authorList>
            <person name="Crovadore J."/>
            <person name="Blanc P."/>
            <person name="Chablais R."/>
            <person name="Cochard B."/>
            <person name="Grizard D."/>
            <person name="Lefort F."/>
        </authorList>
    </citation>
    <scope>NUCLEOTIDE SEQUENCE [LARGE SCALE GENOMIC DNA]</scope>
    <source>
        <strain evidence="1 2">1312</strain>
    </source>
</reference>
<name>A0A1Y3KKU5_PSEPU</name>
<sequence>MILVGMTMLRQFNAERQEWRDALDQRWVEFLDQCGLTPLYLPNNPRASMALVQSLRPQGLLLTGGGSCQALSGTADTRDATERVLLDLAENLRLPVLGVCRGMQVMLTRAGGTLERLAGHVGEHMINMQEQRRRVNSYHEYGFRKAPDGYRVLALADDGVIEAVSDDHRRHTGIMWHPERELPADPLDIQRVRHAFGAFS</sequence>
<dbReference type="SUPFAM" id="SSF52317">
    <property type="entry name" value="Class I glutamine amidotransferase-like"/>
    <property type="match status" value="1"/>
</dbReference>
<protein>
    <submittedName>
        <fullName evidence="1">Uncharacterized protein</fullName>
    </submittedName>
</protein>
<comment type="caution">
    <text evidence="1">The sequence shown here is derived from an EMBL/GenBank/DDBJ whole genome shotgun (WGS) entry which is preliminary data.</text>
</comment>
<dbReference type="EMBL" id="NFSB01000087">
    <property type="protein sequence ID" value="OUM26315.1"/>
    <property type="molecule type" value="Genomic_DNA"/>
</dbReference>
<dbReference type="Proteomes" id="UP000196082">
    <property type="component" value="Unassembled WGS sequence"/>
</dbReference>
<dbReference type="InterPro" id="IPR011697">
    <property type="entry name" value="Peptidase_C26"/>
</dbReference>
<accession>A0A1Y3KKU5</accession>
<dbReference type="InterPro" id="IPR029062">
    <property type="entry name" value="Class_I_gatase-like"/>
</dbReference>
<dbReference type="CDD" id="cd01745">
    <property type="entry name" value="GATase1_2"/>
    <property type="match status" value="1"/>
</dbReference>
<dbReference type="InterPro" id="IPR044668">
    <property type="entry name" value="PuuD-like"/>
</dbReference>
<dbReference type="PROSITE" id="PS51273">
    <property type="entry name" value="GATASE_TYPE_1"/>
    <property type="match status" value="1"/>
</dbReference>
<dbReference type="Pfam" id="PF07722">
    <property type="entry name" value="Peptidase_C26"/>
    <property type="match status" value="2"/>
</dbReference>
<dbReference type="GO" id="GO:0016811">
    <property type="term" value="F:hydrolase activity, acting on carbon-nitrogen (but not peptide) bonds, in linear amides"/>
    <property type="evidence" value="ECO:0007669"/>
    <property type="project" value="InterPro"/>
</dbReference>
<gene>
    <name evidence="1" type="ORF">B8W72_24130</name>
</gene>
<proteinExistence type="predicted"/>
<dbReference type="RefSeq" id="WP_086978189.1">
    <property type="nucleotide sequence ID" value="NZ_NFSB01000087.1"/>
</dbReference>
<dbReference type="AlphaFoldDB" id="A0A1Y3KKU5"/>
<organism evidence="1 2">
    <name type="scientific">Pseudomonas putida</name>
    <name type="common">Arthrobacter siderocapsulatus</name>
    <dbReference type="NCBI Taxonomy" id="303"/>
    <lineage>
        <taxon>Bacteria</taxon>
        <taxon>Pseudomonadati</taxon>
        <taxon>Pseudomonadota</taxon>
        <taxon>Gammaproteobacteria</taxon>
        <taxon>Pseudomonadales</taxon>
        <taxon>Pseudomonadaceae</taxon>
        <taxon>Pseudomonas</taxon>
    </lineage>
</organism>
<evidence type="ECO:0000313" key="1">
    <source>
        <dbReference type="EMBL" id="OUM26315.1"/>
    </source>
</evidence>
<evidence type="ECO:0000313" key="2">
    <source>
        <dbReference type="Proteomes" id="UP000196082"/>
    </source>
</evidence>